<dbReference type="PROSITE" id="PS50109">
    <property type="entry name" value="HIS_KIN"/>
    <property type="match status" value="1"/>
</dbReference>
<dbReference type="Pfam" id="PF02518">
    <property type="entry name" value="HATPase_c"/>
    <property type="match status" value="1"/>
</dbReference>
<evidence type="ECO:0000256" key="5">
    <source>
        <dbReference type="ARBA" id="ARBA00022679"/>
    </source>
</evidence>
<proteinExistence type="predicted"/>
<comment type="caution">
    <text evidence="12">The sequence shown here is derived from an EMBL/GenBank/DDBJ whole genome shotgun (WGS) entry which is preliminary data.</text>
</comment>
<feature type="domain" description="Response regulatory" evidence="11">
    <location>
        <begin position="468"/>
        <end position="583"/>
    </location>
</feature>
<evidence type="ECO:0000313" key="12">
    <source>
        <dbReference type="EMBL" id="MFC1440757.1"/>
    </source>
</evidence>
<dbReference type="CDD" id="cd00082">
    <property type="entry name" value="HisKA"/>
    <property type="match status" value="1"/>
</dbReference>
<dbReference type="SMART" id="SM00387">
    <property type="entry name" value="HATPase_c"/>
    <property type="match status" value="1"/>
</dbReference>
<evidence type="ECO:0000256" key="8">
    <source>
        <dbReference type="PROSITE-ProRule" id="PRU00169"/>
    </source>
</evidence>
<dbReference type="Gene3D" id="3.40.50.2300">
    <property type="match status" value="1"/>
</dbReference>
<dbReference type="Gene3D" id="1.10.287.130">
    <property type="match status" value="1"/>
</dbReference>
<dbReference type="Pfam" id="PF00512">
    <property type="entry name" value="HisKA"/>
    <property type="match status" value="1"/>
</dbReference>
<comment type="catalytic activity">
    <reaction evidence="1">
        <text>ATP + protein L-histidine = ADP + protein N-phospho-L-histidine.</text>
        <dbReference type="EC" id="2.7.13.3"/>
    </reaction>
</comment>
<comment type="subcellular location">
    <subcellularLocation>
        <location evidence="2">Cell membrane</location>
    </subcellularLocation>
</comment>
<dbReference type="PANTHER" id="PTHR43047:SF72">
    <property type="entry name" value="OSMOSENSING HISTIDINE PROTEIN KINASE SLN1"/>
    <property type="match status" value="1"/>
</dbReference>
<dbReference type="InterPro" id="IPR011006">
    <property type="entry name" value="CheY-like_superfamily"/>
</dbReference>
<dbReference type="SUPFAM" id="SSF47384">
    <property type="entry name" value="Homodimeric domain of signal transducing histidine kinase"/>
    <property type="match status" value="1"/>
</dbReference>
<feature type="coiled-coil region" evidence="9">
    <location>
        <begin position="165"/>
        <end position="203"/>
    </location>
</feature>
<feature type="domain" description="Histidine kinase" evidence="10">
    <location>
        <begin position="238"/>
        <end position="456"/>
    </location>
</feature>
<dbReference type="CDD" id="cd16922">
    <property type="entry name" value="HATPase_EvgS-ArcB-TorS-like"/>
    <property type="match status" value="1"/>
</dbReference>
<protein>
    <recommendedName>
        <fullName evidence="3">histidine kinase</fullName>
        <ecNumber evidence="3">2.7.13.3</ecNumber>
    </recommendedName>
</protein>
<dbReference type="Pfam" id="PF00072">
    <property type="entry name" value="Response_reg"/>
    <property type="match status" value="1"/>
</dbReference>
<dbReference type="Gene3D" id="3.30.565.10">
    <property type="entry name" value="Histidine kinase-like ATPase, C-terminal domain"/>
    <property type="match status" value="1"/>
</dbReference>
<keyword evidence="13" id="KW-1185">Reference proteome</keyword>
<evidence type="ECO:0000256" key="6">
    <source>
        <dbReference type="ARBA" id="ARBA00022777"/>
    </source>
</evidence>
<evidence type="ECO:0000256" key="9">
    <source>
        <dbReference type="SAM" id="Coils"/>
    </source>
</evidence>
<dbReference type="InterPro" id="IPR001789">
    <property type="entry name" value="Sig_transdc_resp-reg_receiver"/>
</dbReference>
<dbReference type="PROSITE" id="PS50110">
    <property type="entry name" value="RESPONSE_REGULATORY"/>
    <property type="match status" value="1"/>
</dbReference>
<accession>A0ABV6XR52</accession>
<dbReference type="SMART" id="SM00448">
    <property type="entry name" value="REC"/>
    <property type="match status" value="1"/>
</dbReference>
<name>A0ABV6XR52_9ACTN</name>
<dbReference type="SMART" id="SM00388">
    <property type="entry name" value="HisKA"/>
    <property type="match status" value="1"/>
</dbReference>
<dbReference type="EMBL" id="JBEUKS010000007">
    <property type="protein sequence ID" value="MFC1440757.1"/>
    <property type="molecule type" value="Genomic_DNA"/>
</dbReference>
<keyword evidence="7" id="KW-0902">Two-component regulatory system</keyword>
<evidence type="ECO:0000256" key="7">
    <source>
        <dbReference type="ARBA" id="ARBA00023012"/>
    </source>
</evidence>
<keyword evidence="5" id="KW-0808">Transferase</keyword>
<dbReference type="InterPro" id="IPR036097">
    <property type="entry name" value="HisK_dim/P_sf"/>
</dbReference>
<dbReference type="EC" id="2.7.13.3" evidence="3"/>
<dbReference type="SUPFAM" id="SSF52172">
    <property type="entry name" value="CheY-like"/>
    <property type="match status" value="1"/>
</dbReference>
<dbReference type="Proteomes" id="UP001592581">
    <property type="component" value="Unassembled WGS sequence"/>
</dbReference>
<evidence type="ECO:0000256" key="4">
    <source>
        <dbReference type="ARBA" id="ARBA00022553"/>
    </source>
</evidence>
<evidence type="ECO:0000313" key="13">
    <source>
        <dbReference type="Proteomes" id="UP001592581"/>
    </source>
</evidence>
<keyword evidence="9" id="KW-0175">Coiled coil</keyword>
<dbReference type="PRINTS" id="PR00344">
    <property type="entry name" value="BCTRLSENSOR"/>
</dbReference>
<dbReference type="InterPro" id="IPR003594">
    <property type="entry name" value="HATPase_dom"/>
</dbReference>
<reference evidence="12 13" key="1">
    <citation type="submission" date="2024-06" db="EMBL/GenBank/DDBJ databases">
        <authorList>
            <person name="Lee S.D."/>
        </authorList>
    </citation>
    <scope>NUCLEOTIDE SEQUENCE [LARGE SCALE GENOMIC DNA]</scope>
    <source>
        <strain evidence="12 13">N1-10</strain>
    </source>
</reference>
<organism evidence="12 13">
    <name type="scientific">Streptacidiphilus jeojiensis</name>
    <dbReference type="NCBI Taxonomy" id="3229225"/>
    <lineage>
        <taxon>Bacteria</taxon>
        <taxon>Bacillati</taxon>
        <taxon>Actinomycetota</taxon>
        <taxon>Actinomycetes</taxon>
        <taxon>Kitasatosporales</taxon>
        <taxon>Streptomycetaceae</taxon>
        <taxon>Streptacidiphilus</taxon>
    </lineage>
</organism>
<dbReference type="SUPFAM" id="SSF55874">
    <property type="entry name" value="ATPase domain of HSP90 chaperone/DNA topoisomerase II/histidine kinase"/>
    <property type="match status" value="1"/>
</dbReference>
<keyword evidence="12" id="KW-0067">ATP-binding</keyword>
<feature type="modified residue" description="4-aspartylphosphate" evidence="8">
    <location>
        <position position="517"/>
    </location>
</feature>
<sequence>MSQDHWETAPDSAETLLVMAVGVERDVFVLRRTAKDCAGAAGLENQDRVRLATALSELGRDLLRPQPLRAVFALGHRELAVSLDWTDARTPGAETLAAVARLLPQVRWEPAGGGRPGGSVVIAWPLPASPEPVADRAARIREALRTVAGSGDSLTEDLRAQTLDLMAALEESRRQQEALHLLNQELEQTNQGVVALYTELSEELEETNRGVVALYAELDEKSRLLREASESKTRFWSNVSHELRTPLNSVIGLSRLLLDPAAEPLTAEQRRQVALVGSAGSMLLVLVDELLDVAKAEAGRLEPRPAPVDLRALLAQVRGLMVGAAPRGEVALVVPDREDLPELLTDEVMLARILRNLLSNGLKFTRSGEVRLEVGTEDEWLVLVVSDTGVGIPEDQQTRVFEEFYQVPGPHQRNRAGTGLGLPYARRLAELLGGSLQLASRPGQGTTVTLRLPLRTVAAPAPVRRLGTLLTVDDDPVFAELFRPVLEQLAEQVVQVHEGARVVAEVRRLRPDAVLLDLQMPGTDGYAVLAELSADPELSTVPVVVITAADQAERATERLGHARAVLSKHGATAARLADILYPAVRAGTPPDTDEGRRS</sequence>
<evidence type="ECO:0000256" key="1">
    <source>
        <dbReference type="ARBA" id="ARBA00000085"/>
    </source>
</evidence>
<evidence type="ECO:0000259" key="11">
    <source>
        <dbReference type="PROSITE" id="PS50110"/>
    </source>
</evidence>
<dbReference type="InterPro" id="IPR003661">
    <property type="entry name" value="HisK_dim/P_dom"/>
</dbReference>
<gene>
    <name evidence="12" type="ORF">ABUW04_21080</name>
</gene>
<keyword evidence="4 8" id="KW-0597">Phosphoprotein</keyword>
<evidence type="ECO:0000256" key="2">
    <source>
        <dbReference type="ARBA" id="ARBA00004236"/>
    </source>
</evidence>
<evidence type="ECO:0000256" key="3">
    <source>
        <dbReference type="ARBA" id="ARBA00012438"/>
    </source>
</evidence>
<dbReference type="PANTHER" id="PTHR43047">
    <property type="entry name" value="TWO-COMPONENT HISTIDINE PROTEIN KINASE"/>
    <property type="match status" value="1"/>
</dbReference>
<dbReference type="InterPro" id="IPR005467">
    <property type="entry name" value="His_kinase_dom"/>
</dbReference>
<keyword evidence="12" id="KW-0547">Nucleotide-binding</keyword>
<dbReference type="InterPro" id="IPR036890">
    <property type="entry name" value="HATPase_C_sf"/>
</dbReference>
<dbReference type="RefSeq" id="WP_380566207.1">
    <property type="nucleotide sequence ID" value="NZ_JBEUKS010000007.1"/>
</dbReference>
<dbReference type="InterPro" id="IPR004358">
    <property type="entry name" value="Sig_transdc_His_kin-like_C"/>
</dbReference>
<keyword evidence="6" id="KW-0418">Kinase</keyword>
<dbReference type="GO" id="GO:0005524">
    <property type="term" value="F:ATP binding"/>
    <property type="evidence" value="ECO:0007669"/>
    <property type="project" value="UniProtKB-KW"/>
</dbReference>
<evidence type="ECO:0000259" key="10">
    <source>
        <dbReference type="PROSITE" id="PS50109"/>
    </source>
</evidence>